<keyword evidence="2" id="KW-0805">Transcription regulation</keyword>
<keyword evidence="3" id="KW-0238">DNA-binding</keyword>
<comment type="similarity">
    <text evidence="1">Belongs to the BlaI transcriptional regulatory family.</text>
</comment>
<evidence type="ECO:0000256" key="2">
    <source>
        <dbReference type="ARBA" id="ARBA00023015"/>
    </source>
</evidence>
<dbReference type="PIRSF" id="PIRSF019455">
    <property type="entry name" value="CopR_AtkY"/>
    <property type="match status" value="1"/>
</dbReference>
<organism evidence="6 7">
    <name type="scientific">Pendulispora albinea</name>
    <dbReference type="NCBI Taxonomy" id="2741071"/>
    <lineage>
        <taxon>Bacteria</taxon>
        <taxon>Pseudomonadati</taxon>
        <taxon>Myxococcota</taxon>
        <taxon>Myxococcia</taxon>
        <taxon>Myxococcales</taxon>
        <taxon>Sorangiineae</taxon>
        <taxon>Pendulisporaceae</taxon>
        <taxon>Pendulispora</taxon>
    </lineage>
</organism>
<dbReference type="Pfam" id="PF03965">
    <property type="entry name" value="Penicillinase_R"/>
    <property type="match status" value="1"/>
</dbReference>
<evidence type="ECO:0000256" key="3">
    <source>
        <dbReference type="ARBA" id="ARBA00023125"/>
    </source>
</evidence>
<accession>A0ABZ2LY44</accession>
<keyword evidence="7" id="KW-1185">Reference proteome</keyword>
<dbReference type="InterPro" id="IPR036388">
    <property type="entry name" value="WH-like_DNA-bd_sf"/>
</dbReference>
<reference evidence="6 7" key="1">
    <citation type="submission" date="2021-12" db="EMBL/GenBank/DDBJ databases">
        <title>Discovery of the Pendulisporaceae a myxobacterial family with distinct sporulation behavior and unique specialized metabolism.</title>
        <authorList>
            <person name="Garcia R."/>
            <person name="Popoff A."/>
            <person name="Bader C.D."/>
            <person name="Loehr J."/>
            <person name="Walesch S."/>
            <person name="Walt C."/>
            <person name="Boldt J."/>
            <person name="Bunk B."/>
            <person name="Haeckl F.J.F.P.J."/>
            <person name="Gunesch A.P."/>
            <person name="Birkelbach J."/>
            <person name="Nuebel U."/>
            <person name="Pietschmann T."/>
            <person name="Bach T."/>
            <person name="Mueller R."/>
        </authorList>
    </citation>
    <scope>NUCLEOTIDE SEQUENCE [LARGE SCALE GENOMIC DNA]</scope>
    <source>
        <strain evidence="6 7">MSr11954</strain>
    </source>
</reference>
<evidence type="ECO:0000256" key="4">
    <source>
        <dbReference type="ARBA" id="ARBA00023163"/>
    </source>
</evidence>
<dbReference type="RefSeq" id="WP_394825447.1">
    <property type="nucleotide sequence ID" value="NZ_CP089984.1"/>
</dbReference>
<gene>
    <name evidence="6" type="ORF">LZC94_00780</name>
</gene>
<keyword evidence="4" id="KW-0804">Transcription</keyword>
<dbReference type="InterPro" id="IPR005650">
    <property type="entry name" value="BlaI_family"/>
</dbReference>
<evidence type="ECO:0000256" key="1">
    <source>
        <dbReference type="ARBA" id="ARBA00011046"/>
    </source>
</evidence>
<dbReference type="InterPro" id="IPR036390">
    <property type="entry name" value="WH_DNA-bd_sf"/>
</dbReference>
<feature type="region of interest" description="Disordered" evidence="5">
    <location>
        <begin position="127"/>
        <end position="153"/>
    </location>
</feature>
<evidence type="ECO:0000313" key="7">
    <source>
        <dbReference type="Proteomes" id="UP001370348"/>
    </source>
</evidence>
<evidence type="ECO:0000313" key="6">
    <source>
        <dbReference type="EMBL" id="WXB15813.1"/>
    </source>
</evidence>
<evidence type="ECO:0000256" key="5">
    <source>
        <dbReference type="SAM" id="MobiDB-lite"/>
    </source>
</evidence>
<dbReference type="Proteomes" id="UP001370348">
    <property type="component" value="Chromosome"/>
</dbReference>
<dbReference type="EMBL" id="CP089984">
    <property type="protein sequence ID" value="WXB15813.1"/>
    <property type="molecule type" value="Genomic_DNA"/>
</dbReference>
<protein>
    <submittedName>
        <fullName evidence="6">BlaI/MecI/CopY family transcriptional regulator</fullName>
    </submittedName>
</protein>
<dbReference type="Gene3D" id="1.10.4040.10">
    <property type="entry name" value="Penicillinase repressor domain"/>
    <property type="match status" value="1"/>
</dbReference>
<dbReference type="SUPFAM" id="SSF46785">
    <property type="entry name" value="Winged helix' DNA-binding domain"/>
    <property type="match status" value="1"/>
</dbReference>
<dbReference type="Gene3D" id="1.10.10.10">
    <property type="entry name" value="Winged helix-like DNA-binding domain superfamily/Winged helix DNA-binding domain"/>
    <property type="match status" value="1"/>
</dbReference>
<proteinExistence type="inferred from homology"/>
<sequence>MSKDATEKPPMLTRAESEVMQVLWKREVATVHDVVEHLPRPVAYTTALTMLRILEQKGYVRHEPHPDGGRAHVYRATAPVSKVQRRHVRDLVDRLFGGRAESLVVGLLEDETWTRDELEALKSEIESRLKTEGQAAESSREPRVRAKSSKQHG</sequence>
<name>A0ABZ2LY44_9BACT</name>